<reference evidence="2 3" key="1">
    <citation type="journal article" date="2019" name="Emerg. Microbes Infect.">
        <title>Comprehensive subspecies identification of 175 nontuberculous mycobacteria species based on 7547 genomic profiles.</title>
        <authorList>
            <person name="Matsumoto Y."/>
            <person name="Kinjo T."/>
            <person name="Motooka D."/>
            <person name="Nabeya D."/>
            <person name="Jung N."/>
            <person name="Uechi K."/>
            <person name="Horii T."/>
            <person name="Iida T."/>
            <person name="Fujita J."/>
            <person name="Nakamura S."/>
        </authorList>
    </citation>
    <scope>NUCLEOTIDE SEQUENCE [LARGE SCALE GENOMIC DNA]</scope>
    <source>
        <strain evidence="2 3">JCM 17423</strain>
    </source>
</reference>
<name>A0AAD1IPU5_9MYCO</name>
<feature type="region of interest" description="Disordered" evidence="1">
    <location>
        <begin position="1"/>
        <end position="48"/>
    </location>
</feature>
<gene>
    <name evidence="2" type="ORF">MLIT_11500</name>
</gene>
<sequence>MPAPGEFESHGGARFDITAGAVDGDDESHRRSPLRGSACNGNESTPDYNMDRVDECSAEQPALCAERNCVRGFDLVSRVA</sequence>
<dbReference type="Proteomes" id="UP000466607">
    <property type="component" value="Chromosome"/>
</dbReference>
<dbReference type="AlphaFoldDB" id="A0AAD1IPU5"/>
<keyword evidence="3" id="KW-1185">Reference proteome</keyword>
<proteinExistence type="predicted"/>
<dbReference type="EMBL" id="AP022586">
    <property type="protein sequence ID" value="BBY15558.1"/>
    <property type="molecule type" value="Genomic_DNA"/>
</dbReference>
<protein>
    <submittedName>
        <fullName evidence="2">Uncharacterized protein</fullName>
    </submittedName>
</protein>
<evidence type="ECO:0000256" key="1">
    <source>
        <dbReference type="SAM" id="MobiDB-lite"/>
    </source>
</evidence>
<organism evidence="2 3">
    <name type="scientific">Mycolicibacterium litorale</name>
    <dbReference type="NCBI Taxonomy" id="758802"/>
    <lineage>
        <taxon>Bacteria</taxon>
        <taxon>Bacillati</taxon>
        <taxon>Actinomycetota</taxon>
        <taxon>Actinomycetes</taxon>
        <taxon>Mycobacteriales</taxon>
        <taxon>Mycobacteriaceae</taxon>
        <taxon>Mycolicibacterium</taxon>
    </lineage>
</organism>
<accession>A0AAD1IPU5</accession>
<evidence type="ECO:0000313" key="2">
    <source>
        <dbReference type="EMBL" id="BBY15558.1"/>
    </source>
</evidence>
<evidence type="ECO:0000313" key="3">
    <source>
        <dbReference type="Proteomes" id="UP000466607"/>
    </source>
</evidence>